<keyword evidence="2" id="KW-1185">Reference proteome</keyword>
<name>A0ACC0IKE0_9ERIC</name>
<evidence type="ECO:0000313" key="2">
    <source>
        <dbReference type="Proteomes" id="UP001060215"/>
    </source>
</evidence>
<keyword evidence="1" id="KW-0675">Receptor</keyword>
<sequence>MSRKGYLTLFVIDKMITMDEFVNRFTKWLDDAKRSMDKEYHLVKSLKDLYQLEMLFCLGGSKRKISYVTVMPKISFFLLNCALHGHEIVSVTCGADHTIAFSESSMQVYSWGW</sequence>
<proteinExistence type="predicted"/>
<evidence type="ECO:0000313" key="1">
    <source>
        <dbReference type="EMBL" id="KAI8025925.1"/>
    </source>
</evidence>
<reference evidence="1 2" key="1">
    <citation type="journal article" date="2022" name="Plant J.">
        <title>Chromosome-level genome of Camellia lanceoleosa provides a valuable resource for understanding genome evolution and self-incompatibility.</title>
        <authorList>
            <person name="Gong W."/>
            <person name="Xiao S."/>
            <person name="Wang L."/>
            <person name="Liao Z."/>
            <person name="Chang Y."/>
            <person name="Mo W."/>
            <person name="Hu G."/>
            <person name="Li W."/>
            <person name="Zhao G."/>
            <person name="Zhu H."/>
            <person name="Hu X."/>
            <person name="Ji K."/>
            <person name="Xiang X."/>
            <person name="Song Q."/>
            <person name="Yuan D."/>
            <person name="Jin S."/>
            <person name="Zhang L."/>
        </authorList>
    </citation>
    <scope>NUCLEOTIDE SEQUENCE [LARGE SCALE GENOMIC DNA]</scope>
    <source>
        <strain evidence="1">SQ_2022a</strain>
    </source>
</reference>
<protein>
    <submittedName>
        <fullName evidence="1">Ultraviolet-B receptor UVR8</fullName>
    </submittedName>
</protein>
<organism evidence="1 2">
    <name type="scientific">Camellia lanceoleosa</name>
    <dbReference type="NCBI Taxonomy" id="1840588"/>
    <lineage>
        <taxon>Eukaryota</taxon>
        <taxon>Viridiplantae</taxon>
        <taxon>Streptophyta</taxon>
        <taxon>Embryophyta</taxon>
        <taxon>Tracheophyta</taxon>
        <taxon>Spermatophyta</taxon>
        <taxon>Magnoliopsida</taxon>
        <taxon>eudicotyledons</taxon>
        <taxon>Gunneridae</taxon>
        <taxon>Pentapetalae</taxon>
        <taxon>asterids</taxon>
        <taxon>Ericales</taxon>
        <taxon>Theaceae</taxon>
        <taxon>Camellia</taxon>
    </lineage>
</organism>
<dbReference type="Proteomes" id="UP001060215">
    <property type="component" value="Chromosome 3"/>
</dbReference>
<comment type="caution">
    <text evidence="1">The sequence shown here is derived from an EMBL/GenBank/DDBJ whole genome shotgun (WGS) entry which is preliminary data.</text>
</comment>
<accession>A0ACC0IKE0</accession>
<dbReference type="EMBL" id="CM045760">
    <property type="protein sequence ID" value="KAI8025925.1"/>
    <property type="molecule type" value="Genomic_DNA"/>
</dbReference>
<gene>
    <name evidence="1" type="ORF">LOK49_LG02G00276</name>
</gene>